<dbReference type="PROSITE" id="PS50011">
    <property type="entry name" value="PROTEIN_KINASE_DOM"/>
    <property type="match status" value="1"/>
</dbReference>
<evidence type="ECO:0000256" key="2">
    <source>
        <dbReference type="ARBA" id="ARBA00022527"/>
    </source>
</evidence>
<comment type="catalytic activity">
    <reaction evidence="7">
        <text>L-threonyl-[protein] + ATP = O-phospho-L-threonyl-[protein] + ADP + H(+)</text>
        <dbReference type="Rhea" id="RHEA:46608"/>
        <dbReference type="Rhea" id="RHEA-COMP:11060"/>
        <dbReference type="Rhea" id="RHEA-COMP:11605"/>
        <dbReference type="ChEBI" id="CHEBI:15378"/>
        <dbReference type="ChEBI" id="CHEBI:30013"/>
        <dbReference type="ChEBI" id="CHEBI:30616"/>
        <dbReference type="ChEBI" id="CHEBI:61977"/>
        <dbReference type="ChEBI" id="CHEBI:456216"/>
        <dbReference type="EC" id="2.7.11.1"/>
    </reaction>
</comment>
<dbReference type="PANTHER" id="PTHR43895:SF32">
    <property type="entry name" value="SERINE_THREONINE-PROTEIN KINASE CHK1"/>
    <property type="match status" value="1"/>
</dbReference>
<dbReference type="Pfam" id="PF00069">
    <property type="entry name" value="Pkinase"/>
    <property type="match status" value="1"/>
</dbReference>
<evidence type="ECO:0000259" key="9">
    <source>
        <dbReference type="PROSITE" id="PS50011"/>
    </source>
</evidence>
<name>A0AAV0V1P6_9STRA</name>
<dbReference type="Gene3D" id="1.10.510.10">
    <property type="entry name" value="Transferase(Phosphotransferase) domain 1"/>
    <property type="match status" value="1"/>
</dbReference>
<dbReference type="InterPro" id="IPR000719">
    <property type="entry name" value="Prot_kinase_dom"/>
</dbReference>
<dbReference type="GO" id="GO:0007165">
    <property type="term" value="P:signal transduction"/>
    <property type="evidence" value="ECO:0007669"/>
    <property type="project" value="TreeGrafter"/>
</dbReference>
<dbReference type="PANTHER" id="PTHR43895">
    <property type="entry name" value="CALCIUM/CALMODULIN-DEPENDENT PROTEIN KINASE KINASE-RELATED"/>
    <property type="match status" value="1"/>
</dbReference>
<proteinExistence type="predicted"/>
<evidence type="ECO:0000313" key="11">
    <source>
        <dbReference type="Proteomes" id="UP001162029"/>
    </source>
</evidence>
<dbReference type="GO" id="GO:0004674">
    <property type="term" value="F:protein serine/threonine kinase activity"/>
    <property type="evidence" value="ECO:0007669"/>
    <property type="project" value="UniProtKB-KW"/>
</dbReference>
<keyword evidence="3" id="KW-0808">Transferase</keyword>
<dbReference type="Proteomes" id="UP001162029">
    <property type="component" value="Unassembled WGS sequence"/>
</dbReference>
<dbReference type="InterPro" id="IPR011009">
    <property type="entry name" value="Kinase-like_dom_sf"/>
</dbReference>
<evidence type="ECO:0000256" key="8">
    <source>
        <dbReference type="ARBA" id="ARBA00048679"/>
    </source>
</evidence>
<keyword evidence="11" id="KW-1185">Reference proteome</keyword>
<evidence type="ECO:0000256" key="4">
    <source>
        <dbReference type="ARBA" id="ARBA00022741"/>
    </source>
</evidence>
<protein>
    <recommendedName>
        <fullName evidence="1">non-specific serine/threonine protein kinase</fullName>
        <ecNumber evidence="1">2.7.11.1</ecNumber>
    </recommendedName>
</protein>
<keyword evidence="5" id="KW-0418">Kinase</keyword>
<dbReference type="PROSITE" id="PS00108">
    <property type="entry name" value="PROTEIN_KINASE_ST"/>
    <property type="match status" value="1"/>
</dbReference>
<sequence>MAALFKNKYMPLSEANVSPERVATYDGQYITLSSCPSITAFTMGNYLGGGIAGVVYEAFDQRCKRPVAVKILNPVGYKLTSPGTLRRAEIIKKGVPVLGNLQIKVNRNKFVHKKKNKDKGGDNEEEIVMNDIPYVIPSLPAKYRAFLQARKTIYREIAHMHKLTGNSVTGERIGSGHENVLQLYDVLELVQPSKSTIFLVLELAYGGELFDRIRGDSGVEEDVARIYFKQLLAGVRYCHQLGIVHRDLKPENLLLSDSDVLKIADFGLSAHFIAAVSSGAGAEDHDGNGGSGITNLMAPSTFPTTKFDRTLPFGRDLVTCSRYRKFTEWLRSLPVDPHTEPKAAGSCSLSASGNSPFSPDASMMKSGSAGAGGVQPRRSVAFPTWFFPSTLSPFAAFLLTALLHPDPNKRISCEEACKSSWVLEAYSLAQDICM</sequence>
<gene>
    <name evidence="10" type="ORF">PDE001_LOCUS8557</name>
</gene>
<feature type="domain" description="Protein kinase" evidence="9">
    <location>
        <begin position="41"/>
        <end position="422"/>
    </location>
</feature>
<evidence type="ECO:0000256" key="7">
    <source>
        <dbReference type="ARBA" id="ARBA00047899"/>
    </source>
</evidence>
<comment type="catalytic activity">
    <reaction evidence="8">
        <text>L-seryl-[protein] + ATP = O-phospho-L-seryl-[protein] + ADP + H(+)</text>
        <dbReference type="Rhea" id="RHEA:17989"/>
        <dbReference type="Rhea" id="RHEA-COMP:9863"/>
        <dbReference type="Rhea" id="RHEA-COMP:11604"/>
        <dbReference type="ChEBI" id="CHEBI:15378"/>
        <dbReference type="ChEBI" id="CHEBI:29999"/>
        <dbReference type="ChEBI" id="CHEBI:30616"/>
        <dbReference type="ChEBI" id="CHEBI:83421"/>
        <dbReference type="ChEBI" id="CHEBI:456216"/>
        <dbReference type="EC" id="2.7.11.1"/>
    </reaction>
</comment>
<comment type="caution">
    <text evidence="10">The sequence shown here is derived from an EMBL/GenBank/DDBJ whole genome shotgun (WGS) entry which is preliminary data.</text>
</comment>
<dbReference type="SUPFAM" id="SSF56112">
    <property type="entry name" value="Protein kinase-like (PK-like)"/>
    <property type="match status" value="1"/>
</dbReference>
<evidence type="ECO:0000256" key="5">
    <source>
        <dbReference type="ARBA" id="ARBA00022777"/>
    </source>
</evidence>
<dbReference type="SMART" id="SM00220">
    <property type="entry name" value="S_TKc"/>
    <property type="match status" value="1"/>
</dbReference>
<evidence type="ECO:0000256" key="3">
    <source>
        <dbReference type="ARBA" id="ARBA00022679"/>
    </source>
</evidence>
<keyword evidence="2" id="KW-0723">Serine/threonine-protein kinase</keyword>
<dbReference type="EMBL" id="CANTFM010001831">
    <property type="protein sequence ID" value="CAI5743099.1"/>
    <property type="molecule type" value="Genomic_DNA"/>
</dbReference>
<dbReference type="InterPro" id="IPR008271">
    <property type="entry name" value="Ser/Thr_kinase_AS"/>
</dbReference>
<evidence type="ECO:0000256" key="6">
    <source>
        <dbReference type="ARBA" id="ARBA00022840"/>
    </source>
</evidence>
<keyword evidence="6" id="KW-0067">ATP-binding</keyword>
<keyword evidence="4" id="KW-0547">Nucleotide-binding</keyword>
<dbReference type="GO" id="GO:0005524">
    <property type="term" value="F:ATP binding"/>
    <property type="evidence" value="ECO:0007669"/>
    <property type="project" value="UniProtKB-KW"/>
</dbReference>
<evidence type="ECO:0000256" key="1">
    <source>
        <dbReference type="ARBA" id="ARBA00012513"/>
    </source>
</evidence>
<dbReference type="Gene3D" id="3.30.200.20">
    <property type="entry name" value="Phosphorylase Kinase, domain 1"/>
    <property type="match status" value="1"/>
</dbReference>
<accession>A0AAV0V1P6</accession>
<reference evidence="10" key="1">
    <citation type="submission" date="2022-12" db="EMBL/GenBank/DDBJ databases">
        <authorList>
            <person name="Webb A."/>
        </authorList>
    </citation>
    <scope>NUCLEOTIDE SEQUENCE</scope>
    <source>
        <strain evidence="10">Pd1</strain>
    </source>
</reference>
<evidence type="ECO:0000313" key="10">
    <source>
        <dbReference type="EMBL" id="CAI5743099.1"/>
    </source>
</evidence>
<organism evidence="10 11">
    <name type="scientific">Peronospora destructor</name>
    <dbReference type="NCBI Taxonomy" id="86335"/>
    <lineage>
        <taxon>Eukaryota</taxon>
        <taxon>Sar</taxon>
        <taxon>Stramenopiles</taxon>
        <taxon>Oomycota</taxon>
        <taxon>Peronosporomycetes</taxon>
        <taxon>Peronosporales</taxon>
        <taxon>Peronosporaceae</taxon>
        <taxon>Peronospora</taxon>
    </lineage>
</organism>
<dbReference type="EC" id="2.7.11.1" evidence="1"/>
<dbReference type="AlphaFoldDB" id="A0AAV0V1P6"/>